<keyword evidence="1" id="KW-1133">Transmembrane helix</keyword>
<protein>
    <recommendedName>
        <fullName evidence="4">Integral membrane protein</fullName>
    </recommendedName>
</protein>
<dbReference type="Proteomes" id="UP000053429">
    <property type="component" value="Unassembled WGS sequence"/>
</dbReference>
<dbReference type="EMBL" id="LMWY01000023">
    <property type="protein sequence ID" value="KUO02719.1"/>
    <property type="molecule type" value="Genomic_DNA"/>
</dbReference>
<accession>A0A117RPY2</accession>
<organism evidence="2 3">
    <name type="scientific">Streptomyces caeruleatus</name>
    <dbReference type="NCBI Taxonomy" id="661399"/>
    <lineage>
        <taxon>Bacteria</taxon>
        <taxon>Bacillati</taxon>
        <taxon>Actinomycetota</taxon>
        <taxon>Actinomycetes</taxon>
        <taxon>Kitasatosporales</taxon>
        <taxon>Streptomycetaceae</taxon>
        <taxon>Streptomyces</taxon>
    </lineage>
</organism>
<feature type="transmembrane region" description="Helical" evidence="1">
    <location>
        <begin position="48"/>
        <end position="68"/>
    </location>
</feature>
<dbReference type="OrthoDB" id="4236046at2"/>
<name>A0A117RPY2_9ACTN</name>
<keyword evidence="1" id="KW-0812">Transmembrane</keyword>
<feature type="transmembrane region" description="Helical" evidence="1">
    <location>
        <begin position="75"/>
        <end position="95"/>
    </location>
</feature>
<proteinExistence type="predicted"/>
<keyword evidence="3" id="KW-1185">Reference proteome</keyword>
<dbReference type="RefSeq" id="WP_062720337.1">
    <property type="nucleotide sequence ID" value="NZ_KQ948929.1"/>
</dbReference>
<keyword evidence="1" id="KW-0472">Membrane</keyword>
<sequence length="147" mass="15067">MIEWVSVSSGARPVPRPVATPLVWAAACGGALVLVALLNSVVGTDRPGLALAVLSLLAALLGLCARFTAAPGTALLCWLFLNGFAIPPAGILTWVAHRDTFWLTCLLVAALVGTALARLLHARAAYRRLTAATGSAAPAPGDAPYDT</sequence>
<feature type="transmembrane region" description="Helical" evidence="1">
    <location>
        <begin position="21"/>
        <end position="42"/>
    </location>
</feature>
<gene>
    <name evidence="2" type="ORF">AQJ67_19950</name>
</gene>
<comment type="caution">
    <text evidence="2">The sequence shown here is derived from an EMBL/GenBank/DDBJ whole genome shotgun (WGS) entry which is preliminary data.</text>
</comment>
<evidence type="ECO:0000313" key="3">
    <source>
        <dbReference type="Proteomes" id="UP000053429"/>
    </source>
</evidence>
<feature type="transmembrane region" description="Helical" evidence="1">
    <location>
        <begin position="101"/>
        <end position="120"/>
    </location>
</feature>
<evidence type="ECO:0000256" key="1">
    <source>
        <dbReference type="SAM" id="Phobius"/>
    </source>
</evidence>
<evidence type="ECO:0008006" key="4">
    <source>
        <dbReference type="Google" id="ProtNLM"/>
    </source>
</evidence>
<dbReference type="AlphaFoldDB" id="A0A117RPY2"/>
<evidence type="ECO:0000313" key="2">
    <source>
        <dbReference type="EMBL" id="KUO02719.1"/>
    </source>
</evidence>
<reference evidence="2 3" key="1">
    <citation type="submission" date="2015-10" db="EMBL/GenBank/DDBJ databases">
        <title>Draft genome sequence of Streptomyces caeruleatus NRRL B-24802, type strain for the species Streptomyces caeruleatus.</title>
        <authorList>
            <person name="Ruckert C."/>
            <person name="Winkler A."/>
            <person name="Kalinowski J."/>
            <person name="Kampfer P."/>
            <person name="Glaeser S."/>
        </authorList>
    </citation>
    <scope>NUCLEOTIDE SEQUENCE [LARGE SCALE GENOMIC DNA]</scope>
    <source>
        <strain evidence="2 3">NRRL B-24802</strain>
    </source>
</reference>